<protein>
    <recommendedName>
        <fullName evidence="4 9">Inositol-pentakisphosphate 2-kinase</fullName>
        <ecNumber evidence="3 9">2.7.1.158</ecNumber>
    </recommendedName>
</protein>
<evidence type="ECO:0000256" key="1">
    <source>
        <dbReference type="ARBA" id="ARBA00003979"/>
    </source>
</evidence>
<dbReference type="RefSeq" id="XP_003681739.1">
    <property type="nucleotide sequence ID" value="XM_003681691.1"/>
</dbReference>
<dbReference type="Pfam" id="PF06090">
    <property type="entry name" value="Ins_P5_2-kin"/>
    <property type="match status" value="2"/>
</dbReference>
<dbReference type="OrthoDB" id="272370at2759"/>
<dbReference type="GeneID" id="11503929"/>
<dbReference type="STRING" id="1076872.G8ZV84"/>
<sequence length="307" mass="36232">MWKFFPNSVYRIKSSLTAINNSQLLSPHCFMKVVAKGNANIVIDYGNPNWLYRCCVRYENSLKCNNDYSLENYQYIKSTVEPLLKGTLCDMELKTISLELLKPVISEYIAQMDDTKVLVIKMPNLKSKDLDKQIYADHYTKIYASNDSRCVLWEFKPKWLHSVTDYCRNCTHSTMKGREMRYCYALLHRDHQHLDKVLAAVTSIPLQCGKELFRYFRDDKNVLATLYEAQMNLSHRKLEEIESVTDVDEELLLAMTLKDVTCFIEWRSDTDRLRVNVVDADLKPKEKFQHWLKTHHQLEAQEIKHYH</sequence>
<accession>G8ZV84</accession>
<evidence type="ECO:0000256" key="9">
    <source>
        <dbReference type="RuleBase" id="RU364126"/>
    </source>
</evidence>
<dbReference type="InterPro" id="IPR009286">
    <property type="entry name" value="Ins_P5_2-kin"/>
</dbReference>
<dbReference type="PANTHER" id="PTHR14456:SF2">
    <property type="entry name" value="INOSITOL-PENTAKISPHOSPHATE 2-KINASE"/>
    <property type="match status" value="1"/>
</dbReference>
<dbReference type="PANTHER" id="PTHR14456">
    <property type="entry name" value="INOSITOL POLYPHOSPHATE KINASE 1"/>
    <property type="match status" value="1"/>
</dbReference>
<dbReference type="GO" id="GO:0005634">
    <property type="term" value="C:nucleus"/>
    <property type="evidence" value="ECO:0007669"/>
    <property type="project" value="EnsemblFungi"/>
</dbReference>
<dbReference type="InParanoid" id="G8ZV84"/>
<comment type="function">
    <text evidence="9">Phosphorylates Ins(1,3,4,5,6)P5 at position 2 to form Ins(1,2,3,4,5,6)P6 (InsP6 or phytate).</text>
</comment>
<keyword evidence="8 9" id="KW-0067">ATP-binding</keyword>
<evidence type="ECO:0000256" key="4">
    <source>
        <dbReference type="ARBA" id="ARBA00014846"/>
    </source>
</evidence>
<dbReference type="GO" id="GO:0070481">
    <property type="term" value="P:nuclear-transcribed mRNA catabolic process, non-stop decay"/>
    <property type="evidence" value="ECO:0007669"/>
    <property type="project" value="EnsemblFungi"/>
</dbReference>
<evidence type="ECO:0000256" key="8">
    <source>
        <dbReference type="ARBA" id="ARBA00022840"/>
    </source>
</evidence>
<keyword evidence="6 9" id="KW-0547">Nucleotide-binding</keyword>
<comment type="similarity">
    <text evidence="2">Belongs to the IPK1 type 1 family.</text>
</comment>
<reference evidence="10 11" key="1">
    <citation type="journal article" date="2011" name="Proc. Natl. Acad. Sci. U.S.A.">
        <title>Evolutionary erosion of yeast sex chromosomes by mating-type switching accidents.</title>
        <authorList>
            <person name="Gordon J.L."/>
            <person name="Armisen D."/>
            <person name="Proux-Wera E."/>
            <person name="Oheigeartaigh S.S."/>
            <person name="Byrne K.P."/>
            <person name="Wolfe K.H."/>
        </authorList>
    </citation>
    <scope>NUCLEOTIDE SEQUENCE [LARGE SCALE GENOMIC DNA]</scope>
    <source>
        <strain evidence="11">ATCC 10662 / CBS 1146 / NBRC 0425 / NCYC 2629 / NRRL Y-866</strain>
    </source>
</reference>
<organism evidence="10 11">
    <name type="scientific">Torulaspora delbrueckii</name>
    <name type="common">Yeast</name>
    <name type="synonym">Candida colliculosa</name>
    <dbReference type="NCBI Taxonomy" id="4950"/>
    <lineage>
        <taxon>Eukaryota</taxon>
        <taxon>Fungi</taxon>
        <taxon>Dikarya</taxon>
        <taxon>Ascomycota</taxon>
        <taxon>Saccharomycotina</taxon>
        <taxon>Saccharomycetes</taxon>
        <taxon>Saccharomycetales</taxon>
        <taxon>Saccharomycetaceae</taxon>
        <taxon>Torulaspora</taxon>
    </lineage>
</organism>
<evidence type="ECO:0000256" key="5">
    <source>
        <dbReference type="ARBA" id="ARBA00022679"/>
    </source>
</evidence>
<dbReference type="FunCoup" id="G8ZV84">
    <property type="interactions" value="51"/>
</dbReference>
<dbReference type="AlphaFoldDB" id="G8ZV84"/>
<name>G8ZV84_TORDE</name>
<evidence type="ECO:0000256" key="7">
    <source>
        <dbReference type="ARBA" id="ARBA00022777"/>
    </source>
</evidence>
<evidence type="ECO:0000313" key="11">
    <source>
        <dbReference type="Proteomes" id="UP000005627"/>
    </source>
</evidence>
<dbReference type="GO" id="GO:0035299">
    <property type="term" value="F:inositol-1,3,4,5,6-pentakisphosphate 2-kinase activity"/>
    <property type="evidence" value="ECO:0007669"/>
    <property type="project" value="UniProtKB-EC"/>
</dbReference>
<keyword evidence="5 9" id="KW-0808">Transferase</keyword>
<evidence type="ECO:0000313" key="10">
    <source>
        <dbReference type="EMBL" id="CCE92528.1"/>
    </source>
</evidence>
<dbReference type="EMBL" id="HE616746">
    <property type="protein sequence ID" value="CCE92528.1"/>
    <property type="molecule type" value="Genomic_DNA"/>
</dbReference>
<evidence type="ECO:0000256" key="6">
    <source>
        <dbReference type="ARBA" id="ARBA00022741"/>
    </source>
</evidence>
<keyword evidence="7 9" id="KW-0418">Kinase</keyword>
<proteinExistence type="inferred from homology"/>
<dbReference type="HOGENOM" id="CLU_046294_1_0_1"/>
<dbReference type="eggNOG" id="ENOG502S05I">
    <property type="taxonomic scope" value="Eukaryota"/>
</dbReference>
<dbReference type="KEGG" id="tdl:TDEL_0E02850"/>
<gene>
    <name evidence="10" type="primary">TDEL0E02850</name>
    <name evidence="10" type="ORF">TDEL_0E02850</name>
</gene>
<keyword evidence="11" id="KW-1185">Reference proteome</keyword>
<comment type="catalytic activity">
    <reaction evidence="9">
        <text>1D-myo-inositol 1,3,4,5,6-pentakisphosphate + ATP = 1D-myo-inositol hexakisphosphate + ADP + H(+)</text>
        <dbReference type="Rhea" id="RHEA:20313"/>
        <dbReference type="ChEBI" id="CHEBI:15378"/>
        <dbReference type="ChEBI" id="CHEBI:30616"/>
        <dbReference type="ChEBI" id="CHEBI:57733"/>
        <dbReference type="ChEBI" id="CHEBI:58130"/>
        <dbReference type="ChEBI" id="CHEBI:456216"/>
        <dbReference type="EC" id="2.7.1.158"/>
    </reaction>
</comment>
<dbReference type="EC" id="2.7.1.158" evidence="3 9"/>
<evidence type="ECO:0000256" key="2">
    <source>
        <dbReference type="ARBA" id="ARBA00008305"/>
    </source>
</evidence>
<comment type="domain">
    <text evidence="9">The EXKPK motif is conserved in inositol-pentakisphosphate 2-kinases of both family 1 and 2.</text>
</comment>
<dbReference type="GO" id="GO:0005524">
    <property type="term" value="F:ATP binding"/>
    <property type="evidence" value="ECO:0007669"/>
    <property type="project" value="UniProtKB-KW"/>
</dbReference>
<dbReference type="Proteomes" id="UP000005627">
    <property type="component" value="Chromosome 5"/>
</dbReference>
<comment type="function">
    <text evidence="1">Has kinase activity and phosphorylates inositol-1,3,4,5,6-pentakisphosphate (Ins(1,3,4,5,6)P5) to produce 1,2,3,4,5,6-hexakisphosphate (InsP6), also known as phytate.</text>
</comment>
<dbReference type="GO" id="GO:0032958">
    <property type="term" value="P:inositol phosphate biosynthetic process"/>
    <property type="evidence" value="ECO:0007669"/>
    <property type="project" value="EnsemblFungi"/>
</dbReference>
<evidence type="ECO:0000256" key="3">
    <source>
        <dbReference type="ARBA" id="ARBA00012023"/>
    </source>
</evidence>